<evidence type="ECO:0000313" key="3">
    <source>
        <dbReference type="Proteomes" id="UP000235388"/>
    </source>
</evidence>
<sequence length="260" mass="27606">MAPSHPGTRFGAGTRDLFSPNGTPAPASAPAGADRPGTRGYLASLLAEPGCYLLAEQEPGQLAGSRLCYLLAEQEPAQLACSRLCYLLAEQEPAQLACSRLCYLLAEQEPAQLAGSSLCYLLAEQEPAQLAGSSLCYLLAEQEPAQLASSRLCYLLAEQEPAQLAGYSLLGKLPAPAHAHRALPADSEYLPATYNSVYIGGYPPENPGTRHFFLHLWTPGPAHGHGSGYPPTDSGYPPRRFGQYAWPFGGKMASMAAQLS</sequence>
<feature type="compositionally biased region" description="Low complexity" evidence="1">
    <location>
        <begin position="20"/>
        <end position="35"/>
    </location>
</feature>
<comment type="caution">
    <text evidence="2">The sequence shown here is derived from an EMBL/GenBank/DDBJ whole genome shotgun (WGS) entry which is preliminary data.</text>
</comment>
<evidence type="ECO:0000256" key="1">
    <source>
        <dbReference type="SAM" id="MobiDB-lite"/>
    </source>
</evidence>
<dbReference type="EMBL" id="PGCJ01000267">
    <property type="protein sequence ID" value="PLW34930.1"/>
    <property type="molecule type" value="Genomic_DNA"/>
</dbReference>
<reference evidence="2 3" key="1">
    <citation type="submission" date="2017-11" db="EMBL/GenBank/DDBJ databases">
        <title>De novo assembly and phasing of dikaryotic genomes from two isolates of Puccinia coronata f. sp. avenae, the causal agent of oat crown rust.</title>
        <authorList>
            <person name="Miller M.E."/>
            <person name="Zhang Y."/>
            <person name="Omidvar V."/>
            <person name="Sperschneider J."/>
            <person name="Schwessinger B."/>
            <person name="Raley C."/>
            <person name="Palmer J.M."/>
            <person name="Garnica D."/>
            <person name="Upadhyaya N."/>
            <person name="Rathjen J."/>
            <person name="Taylor J.M."/>
            <person name="Park R.F."/>
            <person name="Dodds P.N."/>
            <person name="Hirsch C.D."/>
            <person name="Kianian S.F."/>
            <person name="Figueroa M."/>
        </authorList>
    </citation>
    <scope>NUCLEOTIDE SEQUENCE [LARGE SCALE GENOMIC DNA]</scope>
    <source>
        <strain evidence="2">12NC29</strain>
    </source>
</reference>
<name>A0A2N5UB09_9BASI</name>
<dbReference type="Proteomes" id="UP000235388">
    <property type="component" value="Unassembled WGS sequence"/>
</dbReference>
<dbReference type="AlphaFoldDB" id="A0A2N5UB09"/>
<feature type="region of interest" description="Disordered" evidence="1">
    <location>
        <begin position="1"/>
        <end position="35"/>
    </location>
</feature>
<gene>
    <name evidence="2" type="ORF">PCANC_19088</name>
</gene>
<keyword evidence="3" id="KW-1185">Reference proteome</keyword>
<organism evidence="2 3">
    <name type="scientific">Puccinia coronata f. sp. avenae</name>
    <dbReference type="NCBI Taxonomy" id="200324"/>
    <lineage>
        <taxon>Eukaryota</taxon>
        <taxon>Fungi</taxon>
        <taxon>Dikarya</taxon>
        <taxon>Basidiomycota</taxon>
        <taxon>Pucciniomycotina</taxon>
        <taxon>Pucciniomycetes</taxon>
        <taxon>Pucciniales</taxon>
        <taxon>Pucciniaceae</taxon>
        <taxon>Puccinia</taxon>
    </lineage>
</organism>
<protein>
    <submittedName>
        <fullName evidence="2">Uncharacterized protein</fullName>
    </submittedName>
</protein>
<proteinExistence type="predicted"/>
<evidence type="ECO:0000313" key="2">
    <source>
        <dbReference type="EMBL" id="PLW34930.1"/>
    </source>
</evidence>
<accession>A0A2N5UB09</accession>